<protein>
    <submittedName>
        <fullName evidence="2">3-oxoadipate enol-lactonase</fullName>
    </submittedName>
</protein>
<evidence type="ECO:0000259" key="1">
    <source>
        <dbReference type="Pfam" id="PF00561"/>
    </source>
</evidence>
<evidence type="ECO:0000313" key="2">
    <source>
        <dbReference type="EMBL" id="GAA1723303.1"/>
    </source>
</evidence>
<dbReference type="InterPro" id="IPR050266">
    <property type="entry name" value="AB_hydrolase_sf"/>
</dbReference>
<evidence type="ECO:0000313" key="3">
    <source>
        <dbReference type="Proteomes" id="UP001500618"/>
    </source>
</evidence>
<keyword evidence="3" id="KW-1185">Reference proteome</keyword>
<comment type="caution">
    <text evidence="2">The sequence shown here is derived from an EMBL/GenBank/DDBJ whole genome shotgun (WGS) entry which is preliminary data.</text>
</comment>
<reference evidence="2 3" key="1">
    <citation type="journal article" date="2019" name="Int. J. Syst. Evol. Microbiol.">
        <title>The Global Catalogue of Microorganisms (GCM) 10K type strain sequencing project: providing services to taxonomists for standard genome sequencing and annotation.</title>
        <authorList>
            <consortium name="The Broad Institute Genomics Platform"/>
            <consortium name="The Broad Institute Genome Sequencing Center for Infectious Disease"/>
            <person name="Wu L."/>
            <person name="Ma J."/>
        </authorList>
    </citation>
    <scope>NUCLEOTIDE SEQUENCE [LARGE SCALE GENOMIC DNA]</scope>
    <source>
        <strain evidence="2 3">JCM 14718</strain>
    </source>
</reference>
<dbReference type="EMBL" id="BAAANY010000057">
    <property type="protein sequence ID" value="GAA1723303.1"/>
    <property type="molecule type" value="Genomic_DNA"/>
</dbReference>
<dbReference type="Pfam" id="PF00561">
    <property type="entry name" value="Abhydrolase_1"/>
    <property type="match status" value="1"/>
</dbReference>
<dbReference type="SUPFAM" id="SSF53474">
    <property type="entry name" value="alpha/beta-Hydrolases"/>
    <property type="match status" value="1"/>
</dbReference>
<dbReference type="InterPro" id="IPR029058">
    <property type="entry name" value="AB_hydrolase_fold"/>
</dbReference>
<dbReference type="RefSeq" id="WP_163567084.1">
    <property type="nucleotide sequence ID" value="NZ_BAAANY010000057.1"/>
</dbReference>
<sequence>MLIHHESDGSGPPVLLLHSGVADLRMWDPQWPELIAAHQVVRVDLRGFGKTLATAGTYRDADDVREVLDSLGISRTAMVGSSYGGRVAMEFAAAYPDRVTQLILLCPVYQGLPPTAALKDFAAAVAAFLEAGQLDAAVDLNVQTWLGPEADDPTRELVRKMQANSLRLKLVHPDGGPETSEIDAATIDIPALVVSGARDMDYFLAVAQHLAQVMPKARQVELAWAGHLPSLERPGEITQLLLEALL</sequence>
<dbReference type="Proteomes" id="UP001500618">
    <property type="component" value="Unassembled WGS sequence"/>
</dbReference>
<proteinExistence type="predicted"/>
<dbReference type="PANTHER" id="PTHR43798">
    <property type="entry name" value="MONOACYLGLYCEROL LIPASE"/>
    <property type="match status" value="1"/>
</dbReference>
<feature type="domain" description="AB hydrolase-1" evidence="1">
    <location>
        <begin position="12"/>
        <end position="233"/>
    </location>
</feature>
<organism evidence="2 3">
    <name type="scientific">Fodinicola feengrottensis</name>
    <dbReference type="NCBI Taxonomy" id="435914"/>
    <lineage>
        <taxon>Bacteria</taxon>
        <taxon>Bacillati</taxon>
        <taxon>Actinomycetota</taxon>
        <taxon>Actinomycetes</taxon>
        <taxon>Mycobacteriales</taxon>
        <taxon>Fodinicola</taxon>
    </lineage>
</organism>
<accession>A0ABN2JDE9</accession>
<dbReference type="Gene3D" id="3.40.50.1820">
    <property type="entry name" value="alpha/beta hydrolase"/>
    <property type="match status" value="1"/>
</dbReference>
<dbReference type="PRINTS" id="PR00111">
    <property type="entry name" value="ABHYDROLASE"/>
</dbReference>
<dbReference type="PANTHER" id="PTHR43798:SF33">
    <property type="entry name" value="HYDROLASE, PUTATIVE (AFU_ORTHOLOGUE AFUA_2G14860)-RELATED"/>
    <property type="match status" value="1"/>
</dbReference>
<name>A0ABN2JDE9_9ACTN</name>
<gene>
    <name evidence="2" type="primary">pcaD_2</name>
    <name evidence="2" type="ORF">GCM10009765_84070</name>
</gene>
<dbReference type="InterPro" id="IPR000073">
    <property type="entry name" value="AB_hydrolase_1"/>
</dbReference>